<dbReference type="InterPro" id="IPR005484">
    <property type="entry name" value="Ribosomal_uL18_bac/plant/anim"/>
</dbReference>
<evidence type="ECO:0000313" key="8">
    <source>
        <dbReference type="Proteomes" id="UP000886520"/>
    </source>
</evidence>
<dbReference type="GO" id="GO:0006412">
    <property type="term" value="P:translation"/>
    <property type="evidence" value="ECO:0007669"/>
    <property type="project" value="InterPro"/>
</dbReference>
<proteinExistence type="inferred from homology"/>
<keyword evidence="3" id="KW-0694">RNA-binding</keyword>
<evidence type="ECO:0000256" key="5">
    <source>
        <dbReference type="ARBA" id="ARBA00023274"/>
    </source>
</evidence>
<name>A0A9D4Z6C2_ADICA</name>
<protein>
    <recommendedName>
        <fullName evidence="6">Large ribosomal subunit protein uL18c</fullName>
    </recommendedName>
</protein>
<dbReference type="OrthoDB" id="1932324at2759"/>
<dbReference type="PANTHER" id="PTHR12899">
    <property type="entry name" value="39S RIBOSOMAL PROTEIN L18, MITOCHONDRIAL"/>
    <property type="match status" value="1"/>
</dbReference>
<dbReference type="Proteomes" id="UP000886520">
    <property type="component" value="Chromosome 20"/>
</dbReference>
<comment type="similarity">
    <text evidence="1">Belongs to the universal ribosomal protein uL18 family.</text>
</comment>
<dbReference type="AlphaFoldDB" id="A0A9D4Z6C2"/>
<accession>A0A9D4Z6C2</accession>
<dbReference type="InterPro" id="IPR057268">
    <property type="entry name" value="Ribosomal_L18"/>
</dbReference>
<evidence type="ECO:0000256" key="2">
    <source>
        <dbReference type="ARBA" id="ARBA00022730"/>
    </source>
</evidence>
<dbReference type="GO" id="GO:1990904">
    <property type="term" value="C:ribonucleoprotein complex"/>
    <property type="evidence" value="ECO:0007669"/>
    <property type="project" value="UniProtKB-KW"/>
</dbReference>
<dbReference type="GO" id="GO:0008097">
    <property type="term" value="F:5S rRNA binding"/>
    <property type="evidence" value="ECO:0007669"/>
    <property type="project" value="TreeGrafter"/>
</dbReference>
<dbReference type="InterPro" id="IPR004389">
    <property type="entry name" value="Ribosomal_uL18_bac-type"/>
</dbReference>
<dbReference type="Pfam" id="PF00861">
    <property type="entry name" value="Ribosomal_L18p"/>
    <property type="match status" value="1"/>
</dbReference>
<sequence length="85" mass="9222">MYAQVIDDTKGCILVFASTIHKSLRDELNLTAGPTLDAAKKIGEEIAKSCLAKGILKVAFDRGGFVYHGRIKALTDSAREHGLDF</sequence>
<evidence type="ECO:0000313" key="7">
    <source>
        <dbReference type="EMBL" id="KAI5064043.1"/>
    </source>
</evidence>
<evidence type="ECO:0000256" key="1">
    <source>
        <dbReference type="ARBA" id="ARBA00007116"/>
    </source>
</evidence>
<evidence type="ECO:0000256" key="6">
    <source>
        <dbReference type="ARBA" id="ARBA00035303"/>
    </source>
</evidence>
<dbReference type="GO" id="GO:0005737">
    <property type="term" value="C:cytoplasm"/>
    <property type="evidence" value="ECO:0007669"/>
    <property type="project" value="UniProtKB-ARBA"/>
</dbReference>
<dbReference type="PANTHER" id="PTHR12899:SF3">
    <property type="entry name" value="LARGE RIBOSOMAL SUBUNIT PROTEIN UL18M"/>
    <property type="match status" value="1"/>
</dbReference>
<evidence type="ECO:0000256" key="3">
    <source>
        <dbReference type="ARBA" id="ARBA00022884"/>
    </source>
</evidence>
<dbReference type="NCBIfam" id="TIGR00060">
    <property type="entry name" value="L18_bact"/>
    <property type="match status" value="1"/>
</dbReference>
<reference evidence="7" key="1">
    <citation type="submission" date="2021-01" db="EMBL/GenBank/DDBJ databases">
        <title>Adiantum capillus-veneris genome.</title>
        <authorList>
            <person name="Fang Y."/>
            <person name="Liao Q."/>
        </authorList>
    </citation>
    <scope>NUCLEOTIDE SEQUENCE</scope>
    <source>
        <strain evidence="7">H3</strain>
        <tissue evidence="7">Leaf</tissue>
    </source>
</reference>
<dbReference type="SUPFAM" id="SSF53137">
    <property type="entry name" value="Translational machinery components"/>
    <property type="match status" value="1"/>
</dbReference>
<dbReference type="CDD" id="cd00432">
    <property type="entry name" value="Ribosomal_L18_L5e"/>
    <property type="match status" value="1"/>
</dbReference>
<organism evidence="7 8">
    <name type="scientific">Adiantum capillus-veneris</name>
    <name type="common">Maidenhair fern</name>
    <dbReference type="NCBI Taxonomy" id="13818"/>
    <lineage>
        <taxon>Eukaryota</taxon>
        <taxon>Viridiplantae</taxon>
        <taxon>Streptophyta</taxon>
        <taxon>Embryophyta</taxon>
        <taxon>Tracheophyta</taxon>
        <taxon>Polypodiopsida</taxon>
        <taxon>Polypodiidae</taxon>
        <taxon>Polypodiales</taxon>
        <taxon>Pteridineae</taxon>
        <taxon>Pteridaceae</taxon>
        <taxon>Vittarioideae</taxon>
        <taxon>Adiantum</taxon>
    </lineage>
</organism>
<comment type="caution">
    <text evidence="7">The sequence shown here is derived from an EMBL/GenBank/DDBJ whole genome shotgun (WGS) entry which is preliminary data.</text>
</comment>
<gene>
    <name evidence="7" type="ORF">GOP47_0020713</name>
</gene>
<keyword evidence="2" id="KW-0699">rRNA-binding</keyword>
<dbReference type="GO" id="GO:0005840">
    <property type="term" value="C:ribosome"/>
    <property type="evidence" value="ECO:0007669"/>
    <property type="project" value="UniProtKB-KW"/>
</dbReference>
<keyword evidence="4" id="KW-0689">Ribosomal protein</keyword>
<dbReference type="GO" id="GO:0003735">
    <property type="term" value="F:structural constituent of ribosome"/>
    <property type="evidence" value="ECO:0007669"/>
    <property type="project" value="InterPro"/>
</dbReference>
<keyword evidence="5" id="KW-0687">Ribonucleoprotein</keyword>
<evidence type="ECO:0000256" key="4">
    <source>
        <dbReference type="ARBA" id="ARBA00022980"/>
    </source>
</evidence>
<dbReference type="EMBL" id="JABFUD020000020">
    <property type="protein sequence ID" value="KAI5064043.1"/>
    <property type="molecule type" value="Genomic_DNA"/>
</dbReference>
<keyword evidence="8" id="KW-1185">Reference proteome</keyword>
<dbReference type="Gene3D" id="3.30.420.100">
    <property type="match status" value="1"/>
</dbReference>